<dbReference type="AlphaFoldDB" id="A0A2N6TLY8"/>
<dbReference type="Proteomes" id="UP000235733">
    <property type="component" value="Unassembled WGS sequence"/>
</dbReference>
<name>A0A2N6TLY8_FUSNU</name>
<comment type="caution">
    <text evidence="1">The sequence shown here is derived from an EMBL/GenBank/DDBJ whole genome shotgun (WGS) entry which is preliminary data.</text>
</comment>
<accession>A0A2N6TLY8</accession>
<dbReference type="EMBL" id="PNHC01000002">
    <property type="protein sequence ID" value="PMC70327.1"/>
    <property type="molecule type" value="Genomic_DNA"/>
</dbReference>
<evidence type="ECO:0000313" key="2">
    <source>
        <dbReference type="Proteomes" id="UP000235733"/>
    </source>
</evidence>
<proteinExistence type="predicted"/>
<gene>
    <name evidence="1" type="ORF">CJ209_03490</name>
</gene>
<organism evidence="1 2">
    <name type="scientific">Fusobacterium nucleatum</name>
    <dbReference type="NCBI Taxonomy" id="851"/>
    <lineage>
        <taxon>Bacteria</taxon>
        <taxon>Fusobacteriati</taxon>
        <taxon>Fusobacteriota</taxon>
        <taxon>Fusobacteriia</taxon>
        <taxon>Fusobacteriales</taxon>
        <taxon>Fusobacteriaceae</taxon>
        <taxon>Fusobacterium</taxon>
    </lineage>
</organism>
<dbReference type="RefSeq" id="WP_158391985.1">
    <property type="nucleotide sequence ID" value="NZ_PNHC01000002.1"/>
</dbReference>
<reference evidence="1 2" key="1">
    <citation type="submission" date="2017-09" db="EMBL/GenBank/DDBJ databases">
        <title>Bacterial strain isolated from the female urinary microbiota.</title>
        <authorList>
            <person name="Thomas-White K."/>
            <person name="Kumar N."/>
            <person name="Forster S."/>
            <person name="Putonti C."/>
            <person name="Lawley T."/>
            <person name="Wolfe A.J."/>
        </authorList>
    </citation>
    <scope>NUCLEOTIDE SEQUENCE [LARGE SCALE GENOMIC DNA]</scope>
    <source>
        <strain evidence="1 2">UMB0249</strain>
    </source>
</reference>
<protein>
    <submittedName>
        <fullName evidence="1">Uncharacterized protein</fullName>
    </submittedName>
</protein>
<sequence>MEELFNKELLDFLKKNCKEKDIDISEWLNKGLHCTKILEKNELNPKKKNSGSWLDEEKEVIKEFLIILKSYLPEKYLAENLVFLRSIRFPLPNKDEENDRTVDILISLKKNPNLDEIKYLSVIDTSDLINCIYNEN</sequence>
<evidence type="ECO:0000313" key="1">
    <source>
        <dbReference type="EMBL" id="PMC70327.1"/>
    </source>
</evidence>